<name>A0AAV9V0R2_9PEZI</name>
<keyword evidence="3" id="KW-1185">Reference proteome</keyword>
<dbReference type="Proteomes" id="UP001375240">
    <property type="component" value="Unassembled WGS sequence"/>
</dbReference>
<dbReference type="EMBL" id="JAVHNQ010000004">
    <property type="protein sequence ID" value="KAK6350362.1"/>
    <property type="molecule type" value="Genomic_DNA"/>
</dbReference>
<feature type="compositionally biased region" description="Low complexity" evidence="1">
    <location>
        <begin position="689"/>
        <end position="698"/>
    </location>
</feature>
<sequence length="733" mass="79408">MPAFPSTSVGPWPSTTAVPDHSIQGSGESLVPRSDPRRQPLAGQQYNGSAPDTTLHTSTANPSPPLGRHHLQFIPGSLNYDSPASVAVDPVLHETGLQETPVGIPATGAATNKVLYGHDPEVPSITPFPSMASTAWDSGQSLQSFAAVWPRPGVESAGVLKPVHPEMPMYSSESIPSLHLAHFAAALPAPTISYEAQVGASAKAVEASPYSDKLSSGSAYKTCAPTSTGYNQPNTLPLPDGAPGPGPSSRQSQYWVLQPSLGHGMFRQSPLKTEGDQMLSKLQVSESSFPSSVTASSSQASAYLHTAHMKNTVEDAGTSDLEEMTRLWLISHVSCYDDALNHVPLEELGKQVMMIGVPSFAVLGNGPSWNIVKIENIPYNLDDDMLFEFLGKNPGLVPEEQGGVHIIMDRTTGKTMDCFLEFPTAATAERFVQKRYNNNRRCILGGRHISLELVKQGDLMRWLFPKTKGALWDNNGNLIVEAGTPQTSVEIISREELVMILGHARTPHRSPFSRKCLQRPYESLMSVITKFPWKETAAYTLRQRDLIFQAAFEAGELLKRQILRGKAGPNIDLKLLRRLCRTISFCPGFTYRQKLTFLDAMGITTTECFAILGDLGISHPLATQFQALTVKPGADYVAVEAIARLVAGGVAQQQDPDQDQSQSQSHSHRCSTLYNMGGEPGLPRGPGTEEGAAESSGGDVDLTMRAAAEIELRRVYAAIKTTFEKQNQEPILS</sequence>
<feature type="region of interest" description="Disordered" evidence="1">
    <location>
        <begin position="225"/>
        <end position="251"/>
    </location>
</feature>
<gene>
    <name evidence="2" type="ORF">TWF696_006594</name>
</gene>
<accession>A0AAV9V0R2</accession>
<proteinExistence type="predicted"/>
<evidence type="ECO:0000256" key="1">
    <source>
        <dbReference type="SAM" id="MobiDB-lite"/>
    </source>
</evidence>
<dbReference type="SUPFAM" id="SSF54928">
    <property type="entry name" value="RNA-binding domain, RBD"/>
    <property type="match status" value="1"/>
</dbReference>
<protein>
    <recommendedName>
        <fullName evidence="4">RRM domain-containing protein</fullName>
    </recommendedName>
</protein>
<dbReference type="Gene3D" id="3.30.70.330">
    <property type="match status" value="1"/>
</dbReference>
<feature type="compositionally biased region" description="Polar residues" evidence="1">
    <location>
        <begin position="42"/>
        <end position="61"/>
    </location>
</feature>
<dbReference type="GO" id="GO:0003676">
    <property type="term" value="F:nucleic acid binding"/>
    <property type="evidence" value="ECO:0007669"/>
    <property type="project" value="InterPro"/>
</dbReference>
<organism evidence="2 3">
    <name type="scientific">Orbilia brochopaga</name>
    <dbReference type="NCBI Taxonomy" id="3140254"/>
    <lineage>
        <taxon>Eukaryota</taxon>
        <taxon>Fungi</taxon>
        <taxon>Dikarya</taxon>
        <taxon>Ascomycota</taxon>
        <taxon>Pezizomycotina</taxon>
        <taxon>Orbiliomycetes</taxon>
        <taxon>Orbiliales</taxon>
        <taxon>Orbiliaceae</taxon>
        <taxon>Orbilia</taxon>
    </lineage>
</organism>
<feature type="compositionally biased region" description="Polar residues" evidence="1">
    <location>
        <begin position="1"/>
        <end position="27"/>
    </location>
</feature>
<dbReference type="InterPro" id="IPR035979">
    <property type="entry name" value="RBD_domain_sf"/>
</dbReference>
<comment type="caution">
    <text evidence="2">The sequence shown here is derived from an EMBL/GenBank/DDBJ whole genome shotgun (WGS) entry which is preliminary data.</text>
</comment>
<feature type="region of interest" description="Disordered" evidence="1">
    <location>
        <begin position="650"/>
        <end position="700"/>
    </location>
</feature>
<evidence type="ECO:0000313" key="3">
    <source>
        <dbReference type="Proteomes" id="UP001375240"/>
    </source>
</evidence>
<dbReference type="InterPro" id="IPR012677">
    <property type="entry name" value="Nucleotide-bd_a/b_plait_sf"/>
</dbReference>
<reference evidence="2 3" key="1">
    <citation type="submission" date="2019-10" db="EMBL/GenBank/DDBJ databases">
        <authorList>
            <person name="Palmer J.M."/>
        </authorList>
    </citation>
    <scope>NUCLEOTIDE SEQUENCE [LARGE SCALE GENOMIC DNA]</scope>
    <source>
        <strain evidence="2 3">TWF696</strain>
    </source>
</reference>
<feature type="compositionally biased region" description="Low complexity" evidence="1">
    <location>
        <begin position="652"/>
        <end position="665"/>
    </location>
</feature>
<feature type="compositionally biased region" description="Polar residues" evidence="1">
    <location>
        <begin position="225"/>
        <end position="235"/>
    </location>
</feature>
<dbReference type="AlphaFoldDB" id="A0AAV9V0R2"/>
<evidence type="ECO:0000313" key="2">
    <source>
        <dbReference type="EMBL" id="KAK6350362.1"/>
    </source>
</evidence>
<feature type="region of interest" description="Disordered" evidence="1">
    <location>
        <begin position="1"/>
        <end position="69"/>
    </location>
</feature>
<evidence type="ECO:0008006" key="4">
    <source>
        <dbReference type="Google" id="ProtNLM"/>
    </source>
</evidence>